<keyword evidence="2" id="KW-1185">Reference proteome</keyword>
<evidence type="ECO:0000313" key="1">
    <source>
        <dbReference type="EMBL" id="GAA0593951.1"/>
    </source>
</evidence>
<organism evidence="1 2">
    <name type="scientific">Streptomyces crystallinus</name>
    <dbReference type="NCBI Taxonomy" id="68191"/>
    <lineage>
        <taxon>Bacteria</taxon>
        <taxon>Bacillati</taxon>
        <taxon>Actinomycetota</taxon>
        <taxon>Actinomycetes</taxon>
        <taxon>Kitasatosporales</taxon>
        <taxon>Streptomycetaceae</taxon>
        <taxon>Streptomyces</taxon>
    </lineage>
</organism>
<comment type="caution">
    <text evidence="1">The sequence shown here is derived from an EMBL/GenBank/DDBJ whole genome shotgun (WGS) entry which is preliminary data.</text>
</comment>
<evidence type="ECO:0008006" key="3">
    <source>
        <dbReference type="Google" id="ProtNLM"/>
    </source>
</evidence>
<reference evidence="2" key="1">
    <citation type="journal article" date="2019" name="Int. J. Syst. Evol. Microbiol.">
        <title>The Global Catalogue of Microorganisms (GCM) 10K type strain sequencing project: providing services to taxonomists for standard genome sequencing and annotation.</title>
        <authorList>
            <consortium name="The Broad Institute Genomics Platform"/>
            <consortium name="The Broad Institute Genome Sequencing Center for Infectious Disease"/>
            <person name="Wu L."/>
            <person name="Ma J."/>
        </authorList>
    </citation>
    <scope>NUCLEOTIDE SEQUENCE [LARGE SCALE GENOMIC DNA]</scope>
    <source>
        <strain evidence="2">JCM 5067</strain>
    </source>
</reference>
<proteinExistence type="predicted"/>
<protein>
    <recommendedName>
        <fullName evidence="3">Secreted protein</fullName>
    </recommendedName>
</protein>
<accession>A0ABP3QQV9</accession>
<gene>
    <name evidence="1" type="ORF">GCM10010394_24130</name>
</gene>
<dbReference type="Proteomes" id="UP001500668">
    <property type="component" value="Unassembled WGS sequence"/>
</dbReference>
<sequence>MTALMFCMAVAYVRSSPFARPGITETSKAKKSPAISPIVTAAAPRSSPVSLSADARTGPAADAPVWWDTSM</sequence>
<name>A0ABP3QQV9_9ACTN</name>
<evidence type="ECO:0000313" key="2">
    <source>
        <dbReference type="Proteomes" id="UP001500668"/>
    </source>
</evidence>
<dbReference type="EMBL" id="BAAACA010000014">
    <property type="protein sequence ID" value="GAA0593951.1"/>
    <property type="molecule type" value="Genomic_DNA"/>
</dbReference>